<dbReference type="InterPro" id="IPR004099">
    <property type="entry name" value="Pyr_nucl-diS_OxRdtase_dimer"/>
</dbReference>
<dbReference type="AlphaFoldDB" id="A0A6L5GQM1"/>
<dbReference type="InterPro" id="IPR023753">
    <property type="entry name" value="FAD/NAD-binding_dom"/>
</dbReference>
<dbReference type="Proteomes" id="UP000473648">
    <property type="component" value="Unassembled WGS sequence"/>
</dbReference>
<dbReference type="InterPro" id="IPR016156">
    <property type="entry name" value="FAD/NAD-linked_Rdtase_dimer_sf"/>
</dbReference>
<keyword evidence="4" id="KW-0274">FAD</keyword>
<dbReference type="Gene3D" id="3.30.390.30">
    <property type="match status" value="1"/>
</dbReference>
<gene>
    <name evidence="8" type="ORF">FRC53_03130</name>
</gene>
<dbReference type="InterPro" id="IPR036188">
    <property type="entry name" value="FAD/NAD-bd_sf"/>
</dbReference>
<protein>
    <submittedName>
        <fullName evidence="8">FAD-dependent oxidoreductase</fullName>
    </submittedName>
</protein>
<evidence type="ECO:0000256" key="3">
    <source>
        <dbReference type="ARBA" id="ARBA00022630"/>
    </source>
</evidence>
<dbReference type="PANTHER" id="PTHR22912">
    <property type="entry name" value="DISULFIDE OXIDOREDUCTASE"/>
    <property type="match status" value="1"/>
</dbReference>
<dbReference type="Gene3D" id="3.50.50.60">
    <property type="entry name" value="FAD/NAD(P)-binding domain"/>
    <property type="match status" value="2"/>
</dbReference>
<dbReference type="InterPro" id="IPR050151">
    <property type="entry name" value="Class-I_Pyr_Nuc-Dis_Oxidored"/>
</dbReference>
<evidence type="ECO:0000256" key="1">
    <source>
        <dbReference type="ARBA" id="ARBA00001974"/>
    </source>
</evidence>
<evidence type="ECO:0000256" key="5">
    <source>
        <dbReference type="ARBA" id="ARBA00023027"/>
    </source>
</evidence>
<evidence type="ECO:0000256" key="2">
    <source>
        <dbReference type="ARBA" id="ARBA00007532"/>
    </source>
</evidence>
<keyword evidence="3" id="KW-0285">Flavoprotein</keyword>
<accession>A0A6L5GQM1</accession>
<dbReference type="GO" id="GO:0006103">
    <property type="term" value="P:2-oxoglutarate metabolic process"/>
    <property type="evidence" value="ECO:0007669"/>
    <property type="project" value="TreeGrafter"/>
</dbReference>
<proteinExistence type="inferred from homology"/>
<dbReference type="SUPFAM" id="SSF51905">
    <property type="entry name" value="FAD/NAD(P)-binding domain"/>
    <property type="match status" value="1"/>
</dbReference>
<dbReference type="Pfam" id="PF07992">
    <property type="entry name" value="Pyr_redox_2"/>
    <property type="match status" value="1"/>
</dbReference>
<dbReference type="PANTHER" id="PTHR22912:SF151">
    <property type="entry name" value="DIHYDROLIPOYL DEHYDROGENASE, MITOCHONDRIAL"/>
    <property type="match status" value="1"/>
</dbReference>
<evidence type="ECO:0000256" key="4">
    <source>
        <dbReference type="ARBA" id="ARBA00022827"/>
    </source>
</evidence>
<organism evidence="8 9">
    <name type="scientific">Candidatus Pseudoramibacter fermentans</name>
    <dbReference type="NCBI Taxonomy" id="2594427"/>
    <lineage>
        <taxon>Bacteria</taxon>
        <taxon>Bacillati</taxon>
        <taxon>Bacillota</taxon>
        <taxon>Clostridia</taxon>
        <taxon>Eubacteriales</taxon>
        <taxon>Eubacteriaceae</taxon>
        <taxon>Pseudoramibacter</taxon>
    </lineage>
</organism>
<name>A0A6L5GQM1_9FIRM</name>
<evidence type="ECO:0000259" key="6">
    <source>
        <dbReference type="Pfam" id="PF02852"/>
    </source>
</evidence>
<dbReference type="SUPFAM" id="SSF55424">
    <property type="entry name" value="FAD/NAD-linked reductases, dimerisation (C-terminal) domain"/>
    <property type="match status" value="1"/>
</dbReference>
<dbReference type="GO" id="GO:0004148">
    <property type="term" value="F:dihydrolipoyl dehydrogenase (NADH) activity"/>
    <property type="evidence" value="ECO:0007669"/>
    <property type="project" value="TreeGrafter"/>
</dbReference>
<dbReference type="PRINTS" id="PR00368">
    <property type="entry name" value="FADPNR"/>
</dbReference>
<keyword evidence="5" id="KW-0520">NAD</keyword>
<feature type="domain" description="FAD/NAD(P)-binding" evidence="7">
    <location>
        <begin position="21"/>
        <end position="338"/>
    </location>
</feature>
<keyword evidence="9" id="KW-1185">Reference proteome</keyword>
<dbReference type="GO" id="GO:0050660">
    <property type="term" value="F:flavin adenine dinucleotide binding"/>
    <property type="evidence" value="ECO:0007669"/>
    <property type="project" value="TreeGrafter"/>
</dbReference>
<evidence type="ECO:0000259" key="7">
    <source>
        <dbReference type="Pfam" id="PF07992"/>
    </source>
</evidence>
<dbReference type="EMBL" id="VOGB01000004">
    <property type="protein sequence ID" value="MQM72423.1"/>
    <property type="molecule type" value="Genomic_DNA"/>
</dbReference>
<comment type="cofactor">
    <cofactor evidence="1">
        <name>FAD</name>
        <dbReference type="ChEBI" id="CHEBI:57692"/>
    </cofactor>
</comment>
<feature type="domain" description="Pyridine nucleotide-disulphide oxidoreductase dimerisation" evidence="6">
    <location>
        <begin position="373"/>
        <end position="481"/>
    </location>
</feature>
<comment type="caution">
    <text evidence="8">The sequence shown here is derived from an EMBL/GenBank/DDBJ whole genome shotgun (WGS) entry which is preliminary data.</text>
</comment>
<dbReference type="PRINTS" id="PR00411">
    <property type="entry name" value="PNDRDTASEI"/>
</dbReference>
<evidence type="ECO:0000313" key="8">
    <source>
        <dbReference type="EMBL" id="MQM72423.1"/>
    </source>
</evidence>
<sequence>MIEPNLSKEFRDNAVDIPRNFDIVVVGGGIVGITAAIEARRAGYQTALVAGDFGGKFLKEGIPAGFYHENARFIRHCMRYRGHHGIVVGKLSLDMHQLVNEKNEAVRQEEAKLRRQLDDAGVYVFNGAGRPLTNGMIDVKEEDGNQIRLTWKRLIIATGLKAQERETLKHYTEVVEDNSVCEFNKIPEEMTILGSGVRACEAASLFQTLGTHVSIVTDKSAVLKNLDAQIVGRLEEQMKRRGTKIYLKMRPVDMYKDSLKMTHIELASVDAEPEKKGGRPKTEHTVISSTIYVPTLYKGNLAGLSQLRLDIDDGFIVTDSFNRTSMKKVYAVGGITGQCQMPHEGRIQAKMLVENIVAEDEEKPRRMMDVYQMPHFIHTFPEVASIGLTTQEASVEHDDIKVGLAPLGDEPGSLFKIDKQGFVKVIVDGKYHEILGVHIIGENACELIAQIQALMVMEGTTMDLARIVHPLPSLSLAMEEAFEQIEQ</sequence>
<comment type="similarity">
    <text evidence="2">Belongs to the class-I pyridine nucleotide-disulfide oxidoreductase family.</text>
</comment>
<evidence type="ECO:0000313" key="9">
    <source>
        <dbReference type="Proteomes" id="UP000473648"/>
    </source>
</evidence>
<dbReference type="Pfam" id="PF02852">
    <property type="entry name" value="Pyr_redox_dim"/>
    <property type="match status" value="1"/>
</dbReference>
<reference evidence="8" key="1">
    <citation type="journal article" date="2020" name="Appl. Environ. Microbiol.">
        <title>Medium-Chain Fatty Acid Synthesis by 'Candidatus Weimeria bifida' gen. nov., sp. nov., and 'Candidatus Pseudoramibacter fermentans' sp. nov.</title>
        <authorList>
            <person name="Scarborough M.J."/>
            <person name="Myers K.S."/>
            <person name="Donohue T.J."/>
            <person name="Noguera D.R."/>
        </authorList>
    </citation>
    <scope>NUCLEOTIDE SEQUENCE</scope>
    <source>
        <strain evidence="8">EUB1.1</strain>
    </source>
</reference>